<keyword evidence="2" id="KW-0812">Transmembrane</keyword>
<proteinExistence type="predicted"/>
<protein>
    <submittedName>
        <fullName evidence="3">C-type cytochrome biogenesis protein CcmI</fullName>
    </submittedName>
</protein>
<reference evidence="4" key="1">
    <citation type="journal article" date="2019" name="Int. J. Syst. Evol. Microbiol.">
        <title>The Global Catalogue of Microorganisms (GCM) 10K type strain sequencing project: providing services to taxonomists for standard genome sequencing and annotation.</title>
        <authorList>
            <consortium name="The Broad Institute Genomics Platform"/>
            <consortium name="The Broad Institute Genome Sequencing Center for Infectious Disease"/>
            <person name="Wu L."/>
            <person name="Ma J."/>
        </authorList>
    </citation>
    <scope>NUCLEOTIDE SEQUENCE [LARGE SCALE GENOMIC DNA]</scope>
    <source>
        <strain evidence="4">CCUG 56029</strain>
    </source>
</reference>
<keyword evidence="2" id="KW-0472">Membrane</keyword>
<accession>A0ABW4R8H3</accession>
<dbReference type="EMBL" id="JBHUEN010000031">
    <property type="protein sequence ID" value="MFD1882248.1"/>
    <property type="molecule type" value="Genomic_DNA"/>
</dbReference>
<dbReference type="InterPro" id="IPR017560">
    <property type="entry name" value="Cyt_c_biogenesis_CcmI"/>
</dbReference>
<dbReference type="Gene3D" id="1.25.40.10">
    <property type="entry name" value="Tetratricopeptide repeat domain"/>
    <property type="match status" value="1"/>
</dbReference>
<dbReference type="Proteomes" id="UP001597213">
    <property type="component" value="Unassembled WGS sequence"/>
</dbReference>
<evidence type="ECO:0000313" key="3">
    <source>
        <dbReference type="EMBL" id="MFD1882248.1"/>
    </source>
</evidence>
<dbReference type="SUPFAM" id="SSF48452">
    <property type="entry name" value="TPR-like"/>
    <property type="match status" value="1"/>
</dbReference>
<organism evidence="3 4">
    <name type="scientific">Paracoccus pacificus</name>
    <dbReference type="NCBI Taxonomy" id="1463598"/>
    <lineage>
        <taxon>Bacteria</taxon>
        <taxon>Pseudomonadati</taxon>
        <taxon>Pseudomonadota</taxon>
        <taxon>Alphaproteobacteria</taxon>
        <taxon>Rhodobacterales</taxon>
        <taxon>Paracoccaceae</taxon>
        <taxon>Paracoccus</taxon>
    </lineage>
</organism>
<evidence type="ECO:0000256" key="1">
    <source>
        <dbReference type="ARBA" id="ARBA00022748"/>
    </source>
</evidence>
<keyword evidence="4" id="KW-1185">Reference proteome</keyword>
<gene>
    <name evidence="3" type="primary">ccmI</name>
    <name evidence="3" type="ORF">ACFSCT_11040</name>
</gene>
<dbReference type="NCBIfam" id="TIGR03142">
    <property type="entry name" value="cytochro_ccmI"/>
    <property type="match status" value="1"/>
</dbReference>
<feature type="transmembrane region" description="Helical" evidence="2">
    <location>
        <begin position="92"/>
        <end position="112"/>
    </location>
</feature>
<dbReference type="InterPro" id="IPR011990">
    <property type="entry name" value="TPR-like_helical_dom_sf"/>
</dbReference>
<dbReference type="RefSeq" id="WP_379142721.1">
    <property type="nucleotide sequence ID" value="NZ_JBHUEN010000031.1"/>
</dbReference>
<evidence type="ECO:0000256" key="2">
    <source>
        <dbReference type="SAM" id="Phobius"/>
    </source>
</evidence>
<evidence type="ECO:0000313" key="4">
    <source>
        <dbReference type="Proteomes" id="UP001597213"/>
    </source>
</evidence>
<comment type="caution">
    <text evidence="3">The sequence shown here is derived from an EMBL/GenBank/DDBJ whole genome shotgun (WGS) entry which is preliminary data.</text>
</comment>
<name>A0ABW4R8H3_9RHOB</name>
<keyword evidence="2" id="KW-1133">Transmembrane helix</keyword>
<sequence>MFWAICAGLVAIIATAVLAPLRRVNSAAAEPAALFDLQVYRDQLSEVDRDLARGVLDPAEAERLRLEISRKVLDADRAAQGAGPGAAGRRGVFVVAALAAVLAGSVGMYFWLGAPTLPDQPIAARYESAAQSYRDRPSQAEAEKSFKVPDIRPDAETAALIEKLRKGVAANPGDPQGQFLLANVEQALGNYPAAARAAQEYIRLRGERGEKVGASDYSRLAGFMVGAAGDRVTPEAEDQIAEALNRDPDDPQGLYLGGLLQAQNGRPDLTFTYWKRLLEIAPADASWAATIRPVMPELAWLAGDARYVVPEPPKPQDSAPAGPTADDVAAAKDMTPEERQKFIESMVSGLENRLAEQGGTAEEWARLITSLGTLGKTDRARAIWDEARTRFASEPASLTLVDAAATSAGLQ</sequence>
<keyword evidence="1" id="KW-0201">Cytochrome c-type biogenesis</keyword>